<evidence type="ECO:0000313" key="1">
    <source>
        <dbReference type="EMBL" id="KAJ9068040.1"/>
    </source>
</evidence>
<dbReference type="EMBL" id="QTSX02003799">
    <property type="protein sequence ID" value="KAJ9068040.1"/>
    <property type="molecule type" value="Genomic_DNA"/>
</dbReference>
<sequence length="207" mass="23368">MFLSLDSSDTYSRLVFAIYDAIHQPSSILILTGLFLYLDYKNMSRLLTRKLFSSIKPNFSRSLATAQSSQNATVPQHILDSVEVSWAQMTEPQREELREQLAEIQKQDWSKLSIKEKRAAYYVAFGPHGPRAPFPKYTREVFFGTGATLLAAVLLFFGIHSFAGPAPHTVTKEWQEATNEYMKSQKANPISGFTSEGYKGKGWVTVD</sequence>
<organism evidence="1 2">
    <name type="scientific">Entomophthora muscae</name>
    <dbReference type="NCBI Taxonomy" id="34485"/>
    <lineage>
        <taxon>Eukaryota</taxon>
        <taxon>Fungi</taxon>
        <taxon>Fungi incertae sedis</taxon>
        <taxon>Zoopagomycota</taxon>
        <taxon>Entomophthoromycotina</taxon>
        <taxon>Entomophthoromycetes</taxon>
        <taxon>Entomophthorales</taxon>
        <taxon>Entomophthoraceae</taxon>
        <taxon>Entomophthora</taxon>
    </lineage>
</organism>
<protein>
    <submittedName>
        <fullName evidence="1">Cytochrome c oxidase subunit 5B, mitochondrial</fullName>
    </submittedName>
</protein>
<dbReference type="Proteomes" id="UP001165960">
    <property type="component" value="Unassembled WGS sequence"/>
</dbReference>
<keyword evidence="2" id="KW-1185">Reference proteome</keyword>
<comment type="caution">
    <text evidence="1">The sequence shown here is derived from an EMBL/GenBank/DDBJ whole genome shotgun (WGS) entry which is preliminary data.</text>
</comment>
<name>A0ACC2T0I4_9FUNG</name>
<proteinExistence type="predicted"/>
<reference evidence="1" key="1">
    <citation type="submission" date="2022-04" db="EMBL/GenBank/DDBJ databases">
        <title>Genome of the entomopathogenic fungus Entomophthora muscae.</title>
        <authorList>
            <person name="Elya C."/>
            <person name="Lovett B.R."/>
            <person name="Lee E."/>
            <person name="Macias A.M."/>
            <person name="Hajek A.E."/>
            <person name="De Bivort B.L."/>
            <person name="Kasson M.T."/>
            <person name="De Fine Licht H.H."/>
            <person name="Stajich J.E."/>
        </authorList>
    </citation>
    <scope>NUCLEOTIDE SEQUENCE</scope>
    <source>
        <strain evidence="1">Berkeley</strain>
    </source>
</reference>
<gene>
    <name evidence="1" type="primary">cox5_2</name>
    <name evidence="1" type="ORF">DSO57_1032745</name>
</gene>
<accession>A0ACC2T0I4</accession>
<evidence type="ECO:0000313" key="2">
    <source>
        <dbReference type="Proteomes" id="UP001165960"/>
    </source>
</evidence>